<dbReference type="STRING" id="45351.A7SDP7"/>
<dbReference type="InParanoid" id="A7SDP7"/>
<accession>A7SDP7</accession>
<reference evidence="1 2" key="1">
    <citation type="journal article" date="2007" name="Science">
        <title>Sea anemone genome reveals ancestral eumetazoan gene repertoire and genomic organization.</title>
        <authorList>
            <person name="Putnam N.H."/>
            <person name="Srivastava M."/>
            <person name="Hellsten U."/>
            <person name="Dirks B."/>
            <person name="Chapman J."/>
            <person name="Salamov A."/>
            <person name="Terry A."/>
            <person name="Shapiro H."/>
            <person name="Lindquist E."/>
            <person name="Kapitonov V.V."/>
            <person name="Jurka J."/>
            <person name="Genikhovich G."/>
            <person name="Grigoriev I.V."/>
            <person name="Lucas S.M."/>
            <person name="Steele R.E."/>
            <person name="Finnerty J.R."/>
            <person name="Technau U."/>
            <person name="Martindale M.Q."/>
            <person name="Rokhsar D.S."/>
        </authorList>
    </citation>
    <scope>NUCLEOTIDE SEQUENCE [LARGE SCALE GENOMIC DNA]</scope>
    <source>
        <strain evidence="2">CH2 X CH6</strain>
    </source>
</reference>
<protein>
    <submittedName>
        <fullName evidence="1">Uncharacterized protein</fullName>
    </submittedName>
</protein>
<dbReference type="PRINTS" id="PR01345">
    <property type="entry name" value="CERVTRCPTASE"/>
</dbReference>
<dbReference type="HOGENOM" id="CLU_177991_0_0_1"/>
<dbReference type="EMBL" id="DS469632">
    <property type="protein sequence ID" value="EDO38149.1"/>
    <property type="molecule type" value="Genomic_DNA"/>
</dbReference>
<gene>
    <name evidence="1" type="ORF">NEMVEDRAFT_v1g57470</name>
</gene>
<dbReference type="Proteomes" id="UP000001593">
    <property type="component" value="Unassembled WGS sequence"/>
</dbReference>
<name>A7SDP7_NEMVE</name>
<feature type="non-terminal residue" evidence="1">
    <location>
        <position position="1"/>
    </location>
</feature>
<keyword evidence="2" id="KW-1185">Reference proteome</keyword>
<dbReference type="OMA" id="WQSHINI"/>
<organism evidence="1 2">
    <name type="scientific">Nematostella vectensis</name>
    <name type="common">Starlet sea anemone</name>
    <dbReference type="NCBI Taxonomy" id="45351"/>
    <lineage>
        <taxon>Eukaryota</taxon>
        <taxon>Metazoa</taxon>
        <taxon>Cnidaria</taxon>
        <taxon>Anthozoa</taxon>
        <taxon>Hexacorallia</taxon>
        <taxon>Actiniaria</taxon>
        <taxon>Edwardsiidae</taxon>
        <taxon>Nematostella</taxon>
    </lineage>
</organism>
<feature type="non-terminal residue" evidence="1">
    <location>
        <position position="76"/>
    </location>
</feature>
<proteinExistence type="predicted"/>
<dbReference type="AlphaFoldDB" id="A7SDP7"/>
<dbReference type="PhylomeDB" id="A7SDP7"/>
<evidence type="ECO:0000313" key="1">
    <source>
        <dbReference type="EMBL" id="EDO38149.1"/>
    </source>
</evidence>
<sequence length="76" mass="9008">VTINSKEIEQVDSFKFLGIYIDSKLNWQSHINIVCQKIAKNIGIIRYISRYLPQKALMTLYYSLVYPYLTYGNILW</sequence>
<evidence type="ECO:0000313" key="2">
    <source>
        <dbReference type="Proteomes" id="UP000001593"/>
    </source>
</evidence>